<dbReference type="EMBL" id="QKYN01000063">
    <property type="protein sequence ID" value="RAG84566.1"/>
    <property type="molecule type" value="Genomic_DNA"/>
</dbReference>
<organism evidence="2 3">
    <name type="scientific">Streptacidiphilus pinicola</name>
    <dbReference type="NCBI Taxonomy" id="2219663"/>
    <lineage>
        <taxon>Bacteria</taxon>
        <taxon>Bacillati</taxon>
        <taxon>Actinomycetota</taxon>
        <taxon>Actinomycetes</taxon>
        <taxon>Kitasatosporales</taxon>
        <taxon>Streptomycetaceae</taxon>
        <taxon>Streptacidiphilus</taxon>
    </lineage>
</organism>
<feature type="compositionally biased region" description="Polar residues" evidence="1">
    <location>
        <begin position="1"/>
        <end position="13"/>
    </location>
</feature>
<accession>A0A2X0J2W0</accession>
<evidence type="ECO:0000313" key="2">
    <source>
        <dbReference type="EMBL" id="RAG84566.1"/>
    </source>
</evidence>
<protein>
    <submittedName>
        <fullName evidence="2">Uncharacterized protein</fullName>
    </submittedName>
</protein>
<reference evidence="2 3" key="1">
    <citation type="submission" date="2018-06" db="EMBL/GenBank/DDBJ databases">
        <title>Streptacidiphilus pinicola sp. nov., isolated from pine grove soil.</title>
        <authorList>
            <person name="Roh S.G."/>
            <person name="Park S."/>
            <person name="Kim M.-K."/>
            <person name="Yun B.-R."/>
            <person name="Park J."/>
            <person name="Kim M.J."/>
            <person name="Kim Y.S."/>
            <person name="Kim S.B."/>
        </authorList>
    </citation>
    <scope>NUCLEOTIDE SEQUENCE [LARGE SCALE GENOMIC DNA]</scope>
    <source>
        <strain evidence="2 3">MMS16-CNU450</strain>
    </source>
</reference>
<sequence length="119" mass="12387">MTFGTLLSSQGTDASFGPVSPGPPGASFVIHSIRAFQLRFPVVLSSHFPPPSGGGGRGNSENVTGPGRPSQIGCRAPSGTVRAGQELVGKPRLMPPWLGSSQRWVTALPRVKNWTPSAP</sequence>
<comment type="caution">
    <text evidence="2">The sequence shown here is derived from an EMBL/GenBank/DDBJ whole genome shotgun (WGS) entry which is preliminary data.</text>
</comment>
<gene>
    <name evidence="2" type="ORF">DN069_16365</name>
</gene>
<proteinExistence type="predicted"/>
<name>A0A2X0J2W0_9ACTN</name>
<evidence type="ECO:0000313" key="3">
    <source>
        <dbReference type="Proteomes" id="UP000248889"/>
    </source>
</evidence>
<feature type="region of interest" description="Disordered" evidence="1">
    <location>
        <begin position="47"/>
        <end position="94"/>
    </location>
</feature>
<evidence type="ECO:0000256" key="1">
    <source>
        <dbReference type="SAM" id="MobiDB-lite"/>
    </source>
</evidence>
<dbReference type="AlphaFoldDB" id="A0A2X0J2W0"/>
<dbReference type="Proteomes" id="UP000248889">
    <property type="component" value="Unassembled WGS sequence"/>
</dbReference>
<feature type="region of interest" description="Disordered" evidence="1">
    <location>
        <begin position="1"/>
        <end position="21"/>
    </location>
</feature>
<keyword evidence="3" id="KW-1185">Reference proteome</keyword>